<organism evidence="10 11">
    <name type="scientific">Aspergillus wentii DTO 134E9</name>
    <dbReference type="NCBI Taxonomy" id="1073089"/>
    <lineage>
        <taxon>Eukaryota</taxon>
        <taxon>Fungi</taxon>
        <taxon>Dikarya</taxon>
        <taxon>Ascomycota</taxon>
        <taxon>Pezizomycotina</taxon>
        <taxon>Eurotiomycetes</taxon>
        <taxon>Eurotiomycetidae</taxon>
        <taxon>Eurotiales</taxon>
        <taxon>Aspergillaceae</taxon>
        <taxon>Aspergillus</taxon>
        <taxon>Aspergillus subgen. Cremei</taxon>
    </lineage>
</organism>
<dbReference type="STRING" id="1073089.A0A1L9RFM0"/>
<keyword evidence="3" id="KW-0337">GPI-anchor biosynthesis</keyword>
<dbReference type="Proteomes" id="UP000184383">
    <property type="component" value="Unassembled WGS sequence"/>
</dbReference>
<dbReference type="InterPro" id="IPR009580">
    <property type="entry name" value="GPI_biosynthesis_protein_Pig-F"/>
</dbReference>
<keyword evidence="6 9" id="KW-1133">Transmembrane helix</keyword>
<gene>
    <name evidence="10" type="ORF">ASPWEDRAFT_741657</name>
</gene>
<feature type="compositionally biased region" description="Low complexity" evidence="8">
    <location>
        <begin position="10"/>
        <end position="26"/>
    </location>
</feature>
<evidence type="ECO:0000313" key="10">
    <source>
        <dbReference type="EMBL" id="OJJ33704.1"/>
    </source>
</evidence>
<reference evidence="11" key="1">
    <citation type="journal article" date="2017" name="Genome Biol.">
        <title>Comparative genomics reveals high biological diversity and specific adaptations in the industrially and medically important fungal genus Aspergillus.</title>
        <authorList>
            <person name="de Vries R.P."/>
            <person name="Riley R."/>
            <person name="Wiebenga A."/>
            <person name="Aguilar-Osorio G."/>
            <person name="Amillis S."/>
            <person name="Uchima C.A."/>
            <person name="Anderluh G."/>
            <person name="Asadollahi M."/>
            <person name="Askin M."/>
            <person name="Barry K."/>
            <person name="Battaglia E."/>
            <person name="Bayram O."/>
            <person name="Benocci T."/>
            <person name="Braus-Stromeyer S.A."/>
            <person name="Caldana C."/>
            <person name="Canovas D."/>
            <person name="Cerqueira G.C."/>
            <person name="Chen F."/>
            <person name="Chen W."/>
            <person name="Choi C."/>
            <person name="Clum A."/>
            <person name="Dos Santos R.A."/>
            <person name="Damasio A.R."/>
            <person name="Diallinas G."/>
            <person name="Emri T."/>
            <person name="Fekete E."/>
            <person name="Flipphi M."/>
            <person name="Freyberg S."/>
            <person name="Gallo A."/>
            <person name="Gournas C."/>
            <person name="Habgood R."/>
            <person name="Hainaut M."/>
            <person name="Harispe M.L."/>
            <person name="Henrissat B."/>
            <person name="Hilden K.S."/>
            <person name="Hope R."/>
            <person name="Hossain A."/>
            <person name="Karabika E."/>
            <person name="Karaffa L."/>
            <person name="Karanyi Z."/>
            <person name="Krasevec N."/>
            <person name="Kuo A."/>
            <person name="Kusch H."/>
            <person name="LaButti K."/>
            <person name="Lagendijk E.L."/>
            <person name="Lapidus A."/>
            <person name="Levasseur A."/>
            <person name="Lindquist E."/>
            <person name="Lipzen A."/>
            <person name="Logrieco A.F."/>
            <person name="MacCabe A."/>
            <person name="Maekelae M.R."/>
            <person name="Malavazi I."/>
            <person name="Melin P."/>
            <person name="Meyer V."/>
            <person name="Mielnichuk N."/>
            <person name="Miskei M."/>
            <person name="Molnar A.P."/>
            <person name="Mule G."/>
            <person name="Ngan C.Y."/>
            <person name="Orejas M."/>
            <person name="Orosz E."/>
            <person name="Ouedraogo J.P."/>
            <person name="Overkamp K.M."/>
            <person name="Park H.-S."/>
            <person name="Perrone G."/>
            <person name="Piumi F."/>
            <person name="Punt P.J."/>
            <person name="Ram A.F."/>
            <person name="Ramon A."/>
            <person name="Rauscher S."/>
            <person name="Record E."/>
            <person name="Riano-Pachon D.M."/>
            <person name="Robert V."/>
            <person name="Roehrig J."/>
            <person name="Ruller R."/>
            <person name="Salamov A."/>
            <person name="Salih N.S."/>
            <person name="Samson R.A."/>
            <person name="Sandor E."/>
            <person name="Sanguinetti M."/>
            <person name="Schuetze T."/>
            <person name="Sepcic K."/>
            <person name="Shelest E."/>
            <person name="Sherlock G."/>
            <person name="Sophianopoulou V."/>
            <person name="Squina F.M."/>
            <person name="Sun H."/>
            <person name="Susca A."/>
            <person name="Todd R.B."/>
            <person name="Tsang A."/>
            <person name="Unkles S.E."/>
            <person name="van de Wiele N."/>
            <person name="van Rossen-Uffink D."/>
            <person name="Oliveira J.V."/>
            <person name="Vesth T.C."/>
            <person name="Visser J."/>
            <person name="Yu J.-H."/>
            <person name="Zhou M."/>
            <person name="Andersen M.R."/>
            <person name="Archer D.B."/>
            <person name="Baker S.E."/>
            <person name="Benoit I."/>
            <person name="Brakhage A.A."/>
            <person name="Braus G.H."/>
            <person name="Fischer R."/>
            <person name="Frisvad J.C."/>
            <person name="Goldman G.H."/>
            <person name="Houbraken J."/>
            <person name="Oakley B."/>
            <person name="Pocsi I."/>
            <person name="Scazzocchio C."/>
            <person name="Seiboth B."/>
            <person name="vanKuyk P.A."/>
            <person name="Wortman J."/>
            <person name="Dyer P.S."/>
            <person name="Grigoriev I.V."/>
        </authorList>
    </citation>
    <scope>NUCLEOTIDE SEQUENCE [LARGE SCALE GENOMIC DNA]</scope>
    <source>
        <strain evidence="11">DTO 134E9</strain>
    </source>
</reference>
<feature type="transmembrane region" description="Helical" evidence="9">
    <location>
        <begin position="219"/>
        <end position="240"/>
    </location>
</feature>
<evidence type="ECO:0000256" key="7">
    <source>
        <dbReference type="ARBA" id="ARBA00023136"/>
    </source>
</evidence>
<evidence type="ECO:0000256" key="4">
    <source>
        <dbReference type="ARBA" id="ARBA00022692"/>
    </source>
</evidence>
<dbReference type="EMBL" id="KV878213">
    <property type="protein sequence ID" value="OJJ33704.1"/>
    <property type="molecule type" value="Genomic_DNA"/>
</dbReference>
<dbReference type="GeneID" id="63755296"/>
<evidence type="ECO:0000256" key="2">
    <source>
        <dbReference type="ARBA" id="ARBA00004687"/>
    </source>
</evidence>
<dbReference type="AlphaFoldDB" id="A0A1L9RFM0"/>
<comment type="pathway">
    <text evidence="2">Glycolipid biosynthesis; glycosylphosphatidylinositol-anchor biosynthesis.</text>
</comment>
<feature type="transmembrane region" description="Helical" evidence="9">
    <location>
        <begin position="149"/>
        <end position="172"/>
    </location>
</feature>
<protein>
    <recommendedName>
        <fullName evidence="12">Glycosylphosphatidylinositol anchor biosynthesis protein 11</fullName>
    </recommendedName>
</protein>
<evidence type="ECO:0000256" key="1">
    <source>
        <dbReference type="ARBA" id="ARBA00004477"/>
    </source>
</evidence>
<feature type="region of interest" description="Disordered" evidence="8">
    <location>
        <begin position="1"/>
        <end position="30"/>
    </location>
</feature>
<keyword evidence="11" id="KW-1185">Reference proteome</keyword>
<evidence type="ECO:0000256" key="5">
    <source>
        <dbReference type="ARBA" id="ARBA00022824"/>
    </source>
</evidence>
<dbReference type="UniPathway" id="UPA00196"/>
<dbReference type="OrthoDB" id="17366at2759"/>
<name>A0A1L9RFM0_ASPWE</name>
<evidence type="ECO:0000256" key="6">
    <source>
        <dbReference type="ARBA" id="ARBA00022989"/>
    </source>
</evidence>
<feature type="transmembrane region" description="Helical" evidence="9">
    <location>
        <begin position="246"/>
        <end position="268"/>
    </location>
</feature>
<keyword evidence="7 9" id="KW-0472">Membrane</keyword>
<evidence type="ECO:0000256" key="3">
    <source>
        <dbReference type="ARBA" id="ARBA00022502"/>
    </source>
</evidence>
<sequence length="292" mass="30219">MTSTPPSPPRSATGASSTPSTTQGPTVKPSAPAVAILPSQIARTYALIHPILLLGVFAARFQDLVADPVGELLNDLLPLALLQVAYVMVCLPPAGSVLSSTSKAAAGSEASSPTGEGDEKKRLGAGPGLGAGSAARAGKLGWDFGQPALLSLTLTFLLATPVLAILLVLFGAPLTTHNFETVLCAGHMAVLSATALIYVHGVDGSVWKEIWGVSRPADAVWGGALGAGFGAWFGAVPIPLDWDRPWQAFPITIITGAYIGHAIGTLLCRTPCVFGKRIRFAPEEVEEHKKSE</sequence>
<dbReference type="RefSeq" id="XP_040687380.1">
    <property type="nucleotide sequence ID" value="XM_040839448.1"/>
</dbReference>
<proteinExistence type="predicted"/>
<dbReference type="GO" id="GO:0005789">
    <property type="term" value="C:endoplasmic reticulum membrane"/>
    <property type="evidence" value="ECO:0007669"/>
    <property type="project" value="UniProtKB-SubCell"/>
</dbReference>
<evidence type="ECO:0000256" key="9">
    <source>
        <dbReference type="SAM" id="Phobius"/>
    </source>
</evidence>
<keyword evidence="5" id="KW-0256">Endoplasmic reticulum</keyword>
<dbReference type="Pfam" id="PF06699">
    <property type="entry name" value="PIG-F"/>
    <property type="match status" value="1"/>
</dbReference>
<accession>A0A1L9RFM0</accession>
<evidence type="ECO:0008006" key="12">
    <source>
        <dbReference type="Google" id="ProtNLM"/>
    </source>
</evidence>
<evidence type="ECO:0000256" key="8">
    <source>
        <dbReference type="SAM" id="MobiDB-lite"/>
    </source>
</evidence>
<dbReference type="VEuPathDB" id="FungiDB:ASPWEDRAFT_741657"/>
<dbReference type="GO" id="GO:0006506">
    <property type="term" value="P:GPI anchor biosynthetic process"/>
    <property type="evidence" value="ECO:0007669"/>
    <property type="project" value="UniProtKB-UniPathway"/>
</dbReference>
<keyword evidence="4 9" id="KW-0812">Transmembrane</keyword>
<feature type="transmembrane region" description="Helical" evidence="9">
    <location>
        <begin position="178"/>
        <end position="199"/>
    </location>
</feature>
<evidence type="ECO:0000313" key="11">
    <source>
        <dbReference type="Proteomes" id="UP000184383"/>
    </source>
</evidence>
<comment type="subcellular location">
    <subcellularLocation>
        <location evidence="1">Endoplasmic reticulum membrane</location>
        <topology evidence="1">Multi-pass membrane protein</topology>
    </subcellularLocation>
</comment>